<dbReference type="AlphaFoldDB" id="A0AAE3NKN2"/>
<evidence type="ECO:0000313" key="2">
    <source>
        <dbReference type="EMBL" id="MDB0523293.1"/>
    </source>
</evidence>
<proteinExistence type="predicted"/>
<organism evidence="2 3">
    <name type="scientific">Ralstonia solanacearum</name>
    <name type="common">Pseudomonas solanacearum</name>
    <dbReference type="NCBI Taxonomy" id="305"/>
    <lineage>
        <taxon>Bacteria</taxon>
        <taxon>Pseudomonadati</taxon>
        <taxon>Pseudomonadota</taxon>
        <taxon>Betaproteobacteria</taxon>
        <taxon>Burkholderiales</taxon>
        <taxon>Burkholderiaceae</taxon>
        <taxon>Ralstonia</taxon>
        <taxon>Ralstonia solanacearum species complex</taxon>
    </lineage>
</organism>
<evidence type="ECO:0000313" key="3">
    <source>
        <dbReference type="Proteomes" id="UP001143674"/>
    </source>
</evidence>
<feature type="region of interest" description="Disordered" evidence="1">
    <location>
        <begin position="1"/>
        <end position="73"/>
    </location>
</feature>
<accession>A0AAE3NKN2</accession>
<evidence type="ECO:0000256" key="1">
    <source>
        <dbReference type="SAM" id="MobiDB-lite"/>
    </source>
</evidence>
<dbReference type="RefSeq" id="WP_039572074.1">
    <property type="nucleotide sequence ID" value="NZ_JABZEH010000001.1"/>
</dbReference>
<sequence>MKKGKQEQHPNAGKREDLIEQAVEDTFPASDPPAIGGITRIEDKAPKARPDGKGGKGGKSDRHGPKGKPHRPR</sequence>
<feature type="compositionally biased region" description="Basic and acidic residues" evidence="1">
    <location>
        <begin position="1"/>
        <end position="18"/>
    </location>
</feature>
<dbReference type="EMBL" id="JAIVEX010000008">
    <property type="protein sequence ID" value="MDB0523293.1"/>
    <property type="molecule type" value="Genomic_DNA"/>
</dbReference>
<dbReference type="Proteomes" id="UP001143674">
    <property type="component" value="Unassembled WGS sequence"/>
</dbReference>
<reference evidence="2" key="1">
    <citation type="submission" date="2021-09" db="EMBL/GenBank/DDBJ databases">
        <title>Genomic analysis of Ralstonia spp.</title>
        <authorList>
            <person name="Aburjaile F."/>
            <person name="Ariute J.C."/>
            <person name="Pais A.K.L."/>
            <person name="Albuquerque G.M.R."/>
            <person name="Silva A.M.F."/>
            <person name="Brenig B."/>
            <person name="Azevedo V."/>
            <person name="Matiuzzi M."/>
            <person name="Ramos R."/>
            <person name="Goes-Neto A."/>
            <person name="Soares S."/>
            <person name="Iseppon A.M.B."/>
            <person name="Souza E."/>
            <person name="Gama M."/>
        </authorList>
    </citation>
    <scope>NUCLEOTIDE SEQUENCE</scope>
    <source>
        <strain evidence="2">B4</strain>
    </source>
</reference>
<protein>
    <submittedName>
        <fullName evidence="2">Uncharacterized protein</fullName>
    </submittedName>
</protein>
<name>A0AAE3NKN2_RALSL</name>
<gene>
    <name evidence="2" type="ORF">LBW55_16960</name>
</gene>
<comment type="caution">
    <text evidence="2">The sequence shown here is derived from an EMBL/GenBank/DDBJ whole genome shotgun (WGS) entry which is preliminary data.</text>
</comment>
<feature type="compositionally biased region" description="Basic and acidic residues" evidence="1">
    <location>
        <begin position="40"/>
        <end position="64"/>
    </location>
</feature>